<keyword evidence="7" id="KW-0233">DNA recombination</keyword>
<evidence type="ECO:0000256" key="4">
    <source>
        <dbReference type="ARBA" id="ARBA00022705"/>
    </source>
</evidence>
<dbReference type="Reactome" id="R-CFA-5685942">
    <property type="pathway name" value="HDR through Homologous Recombination (HRR)"/>
</dbReference>
<dbReference type="Pfam" id="PF08661">
    <property type="entry name" value="Rep_fac-A_3"/>
    <property type="match status" value="1"/>
</dbReference>
<dbReference type="FunFam" id="2.40.50.140:FF:000187">
    <property type="entry name" value="Replication protein A 14 kDa subunit"/>
    <property type="match status" value="1"/>
</dbReference>
<dbReference type="Reactome" id="R-CFA-5651801">
    <property type="pathway name" value="PCNA-Dependent Long Patch Base Excision Repair"/>
</dbReference>
<dbReference type="CDD" id="cd04479">
    <property type="entry name" value="RPA3"/>
    <property type="match status" value="1"/>
</dbReference>
<evidence type="ECO:0000313" key="13">
    <source>
        <dbReference type="Ensembl" id="ENSCAFP00845031807.1"/>
    </source>
</evidence>
<dbReference type="Reactome" id="R-CFA-5685938">
    <property type="pathway name" value="HDR through Single Strand Annealing (SSA)"/>
</dbReference>
<keyword evidence="3" id="KW-1017">Isopeptide bond</keyword>
<name>A0A8I3PQZ7_CANLF</name>
<keyword evidence="6" id="KW-0832">Ubl conjugation</keyword>
<dbReference type="Reactome" id="R-CFA-5655862">
    <property type="pathway name" value="Translesion synthesis by POLK"/>
</dbReference>
<dbReference type="Gene3D" id="2.40.50.140">
    <property type="entry name" value="Nucleic acid-binding proteins"/>
    <property type="match status" value="1"/>
</dbReference>
<dbReference type="GeneTree" id="ENSGT00390000008029"/>
<dbReference type="Reactome" id="R-CFA-176187">
    <property type="pathway name" value="Activation of ATR in response to replication stress"/>
</dbReference>
<dbReference type="InterPro" id="IPR012340">
    <property type="entry name" value="NA-bd_OB-fold"/>
</dbReference>
<evidence type="ECO:0000256" key="10">
    <source>
        <dbReference type="ARBA" id="ARBA00068058"/>
    </source>
</evidence>
<dbReference type="OrthoDB" id="188186at2759"/>
<dbReference type="PANTHER" id="PTHR15114:SF1">
    <property type="entry name" value="REPLICATION PROTEIN A 14 KDA SUBUNIT"/>
    <property type="match status" value="1"/>
</dbReference>
<dbReference type="GO" id="GO:0003697">
    <property type="term" value="F:single-stranded DNA binding"/>
    <property type="evidence" value="ECO:0000318"/>
    <property type="project" value="GO_Central"/>
</dbReference>
<evidence type="ECO:0000256" key="9">
    <source>
        <dbReference type="ARBA" id="ARBA00023242"/>
    </source>
</evidence>
<feature type="compositionally biased region" description="Basic and acidic residues" evidence="12">
    <location>
        <begin position="1"/>
        <end position="16"/>
    </location>
</feature>
<keyword evidence="9" id="KW-0539">Nucleus</keyword>
<keyword evidence="4" id="KW-0235">DNA replication</keyword>
<comment type="similarity">
    <text evidence="2">Belongs to the replication factor A protein 3 family.</text>
</comment>
<dbReference type="GO" id="GO:0003684">
    <property type="term" value="F:damaged DNA binding"/>
    <property type="evidence" value="ECO:0000318"/>
    <property type="project" value="GO_Central"/>
</dbReference>
<evidence type="ECO:0000256" key="7">
    <source>
        <dbReference type="ARBA" id="ARBA00023172"/>
    </source>
</evidence>
<dbReference type="Reactome" id="R-CFA-69473">
    <property type="pathway name" value="G2/M DNA damage checkpoint"/>
</dbReference>
<reference evidence="13" key="2">
    <citation type="submission" date="2025-08" db="UniProtKB">
        <authorList>
            <consortium name="Ensembl"/>
        </authorList>
    </citation>
    <scope>IDENTIFICATION</scope>
    <source>
        <strain evidence="13">Boxer</strain>
    </source>
</reference>
<dbReference type="Reactome" id="R-CFA-6782210">
    <property type="pathway name" value="Gap-filling DNA repair synthesis and ligation in TC-NER"/>
</dbReference>
<evidence type="ECO:0000256" key="11">
    <source>
        <dbReference type="ARBA" id="ARBA00079285"/>
    </source>
</evidence>
<feature type="compositionally biased region" description="Basic residues" evidence="12">
    <location>
        <begin position="46"/>
        <end position="61"/>
    </location>
</feature>
<sequence>SHRPSAGERQEPDRGSDGSPATPPAVPRRGRCQNTPDPSTAARTPRSPRRPGKRGGRRGTAKSRCAAPRSRGRAGPESRLSLPHPSTDGEQGKQRGCGASREKSYLRLRRSPPPPPHRSPTPCFRDLAGRQPPTRPVQAPPPRPSPRRTRATSGTPRVARQPIPTSGSGPPCRGRSGGCAIAIAISAPLIGGGRVPAPADWRRRPAPPGRRRARRLGRRFPAGRGARAAAMVDILELPKSRINASMLAQFIDKPVCFVGRLEKIHPTGKMFILSDGEGKNGTIELMEPLDEEISGIVEVVGRVTAKATIMCASYVQFKEDNHPFDLGLYNEAVKITHEFPQFFPLGVVQYD</sequence>
<protein>
    <recommendedName>
        <fullName evidence="10">Replication protein A 14 kDa subunit</fullName>
    </recommendedName>
    <alternativeName>
        <fullName evidence="11">Replication factor A protein 3</fullName>
    </alternativeName>
</protein>
<dbReference type="Reactome" id="R-CFA-3371453">
    <property type="pathway name" value="Regulation of HSF1-mediated heat shock response"/>
</dbReference>
<dbReference type="Reactome" id="R-CFA-5656121">
    <property type="pathway name" value="Translesion synthesis by POLI"/>
</dbReference>
<dbReference type="SUPFAM" id="SSF50249">
    <property type="entry name" value="Nucleic acid-binding proteins"/>
    <property type="match status" value="1"/>
</dbReference>
<dbReference type="PANTHER" id="PTHR15114">
    <property type="entry name" value="REPLICATION PROTEIN A3"/>
    <property type="match status" value="1"/>
</dbReference>
<dbReference type="GO" id="GO:0000724">
    <property type="term" value="P:double-strand break repair via homologous recombination"/>
    <property type="evidence" value="ECO:0000318"/>
    <property type="project" value="GO_Central"/>
</dbReference>
<dbReference type="Reactome" id="R-CFA-110314">
    <property type="pathway name" value="Recognition of DNA damage by PCNA-containing replication complex"/>
</dbReference>
<evidence type="ECO:0000256" key="1">
    <source>
        <dbReference type="ARBA" id="ARBA00004123"/>
    </source>
</evidence>
<proteinExistence type="inferred from homology"/>
<reference evidence="13" key="3">
    <citation type="submission" date="2025-09" db="UniProtKB">
        <authorList>
            <consortium name="Ensembl"/>
        </authorList>
    </citation>
    <scope>IDENTIFICATION</scope>
    <source>
        <strain evidence="13">Boxer</strain>
    </source>
</reference>
<dbReference type="Reactome" id="R-CFA-174437">
    <property type="pathway name" value="Removal of the Flap Intermediate from the C-strand"/>
</dbReference>
<feature type="compositionally biased region" description="Pro residues" evidence="12">
    <location>
        <begin position="133"/>
        <end position="144"/>
    </location>
</feature>
<dbReference type="Reactome" id="R-CFA-68962">
    <property type="pathway name" value="Activation of the pre-replicative complex"/>
</dbReference>
<dbReference type="Reactome" id="R-CFA-5656169">
    <property type="pathway name" value="Termination of translesion DNA synthesis"/>
</dbReference>
<accession>A0A8I3PQZ7</accession>
<dbReference type="Reactome" id="R-CFA-5696400">
    <property type="pathway name" value="Dual Incision in GG-NER"/>
</dbReference>
<keyword evidence="14" id="KW-1185">Reference proteome</keyword>
<dbReference type="InterPro" id="IPR013970">
    <property type="entry name" value="Rfa2"/>
</dbReference>
<dbReference type="Reactome" id="R-CFA-6804756">
    <property type="pathway name" value="Regulation of TP53 Activity through Phosphorylation"/>
</dbReference>
<evidence type="ECO:0000256" key="5">
    <source>
        <dbReference type="ARBA" id="ARBA00022763"/>
    </source>
</evidence>
<evidence type="ECO:0000256" key="2">
    <source>
        <dbReference type="ARBA" id="ARBA00009761"/>
    </source>
</evidence>
<dbReference type="Reactome" id="R-CFA-5696395">
    <property type="pathway name" value="Formation of Incision Complex in GG-NER"/>
</dbReference>
<dbReference type="Reactome" id="R-CFA-5358606">
    <property type="pathway name" value="Mismatch repair (MMR) directed by MSH2:MSH3 (MutSbeta)"/>
</dbReference>
<evidence type="ECO:0000313" key="14">
    <source>
        <dbReference type="Proteomes" id="UP000805418"/>
    </source>
</evidence>
<keyword evidence="8" id="KW-0234">DNA repair</keyword>
<dbReference type="Reactome" id="R-CFA-110312">
    <property type="pathway name" value="Translesion synthesis by REV1"/>
</dbReference>
<evidence type="ECO:0000256" key="6">
    <source>
        <dbReference type="ARBA" id="ARBA00022843"/>
    </source>
</evidence>
<feature type="region of interest" description="Disordered" evidence="12">
    <location>
        <begin position="1"/>
        <end position="174"/>
    </location>
</feature>
<organism evidence="13 14">
    <name type="scientific">Canis lupus familiaris</name>
    <name type="common">Dog</name>
    <name type="synonym">Canis familiaris</name>
    <dbReference type="NCBI Taxonomy" id="9615"/>
    <lineage>
        <taxon>Eukaryota</taxon>
        <taxon>Metazoa</taxon>
        <taxon>Chordata</taxon>
        <taxon>Craniata</taxon>
        <taxon>Vertebrata</taxon>
        <taxon>Euteleostomi</taxon>
        <taxon>Mammalia</taxon>
        <taxon>Eutheria</taxon>
        <taxon>Laurasiatheria</taxon>
        <taxon>Carnivora</taxon>
        <taxon>Caniformia</taxon>
        <taxon>Canidae</taxon>
        <taxon>Canis</taxon>
    </lineage>
</organism>
<evidence type="ECO:0000256" key="8">
    <source>
        <dbReference type="ARBA" id="ARBA00023204"/>
    </source>
</evidence>
<dbReference type="Reactome" id="R-CFA-5693607">
    <property type="pathway name" value="Processing of DNA double-strand break ends"/>
</dbReference>
<gene>
    <name evidence="13" type="primary">RPA3</name>
</gene>
<evidence type="ECO:0000256" key="3">
    <source>
        <dbReference type="ARBA" id="ARBA00022499"/>
    </source>
</evidence>
<dbReference type="GO" id="GO:0006284">
    <property type="term" value="P:base-excision repair"/>
    <property type="evidence" value="ECO:0000318"/>
    <property type="project" value="GO_Central"/>
</dbReference>
<comment type="subcellular location">
    <subcellularLocation>
        <location evidence="1">Nucleus</location>
    </subcellularLocation>
</comment>
<dbReference type="GO" id="GO:0005662">
    <property type="term" value="C:DNA replication factor A complex"/>
    <property type="evidence" value="ECO:0000318"/>
    <property type="project" value="GO_Central"/>
</dbReference>
<dbReference type="Reactome" id="R-CFA-5696397">
    <property type="pathway name" value="Gap-filling DNA repair synthesis and ligation in GG-NER"/>
</dbReference>
<dbReference type="GO" id="GO:0005654">
    <property type="term" value="C:nucleoplasm"/>
    <property type="evidence" value="ECO:0007669"/>
    <property type="project" value="UniProtKB-ARBA"/>
</dbReference>
<dbReference type="Reactome" id="R-CFA-5358565">
    <property type="pathway name" value="Mismatch repair (MMR) directed by MSH2:MSH6 (MutSalpha)"/>
</dbReference>
<reference evidence="13" key="1">
    <citation type="submission" date="2020-03" db="EMBL/GenBank/DDBJ databases">
        <title>Long-read based genome assembly of a Labrador retriever dog.</title>
        <authorList>
            <person name="Eory L."/>
            <person name="Zhang W."/>
            <person name="Schoenebeck J."/>
        </authorList>
    </citation>
    <scope>NUCLEOTIDE SEQUENCE [LARGE SCALE GENOMIC DNA]</scope>
    <source>
        <strain evidence="13">Labrador retriever</strain>
    </source>
</reference>
<dbReference type="GO" id="GO:0006289">
    <property type="term" value="P:nucleotide-excision repair"/>
    <property type="evidence" value="ECO:0000318"/>
    <property type="project" value="GO_Central"/>
</dbReference>
<dbReference type="GO" id="GO:0006260">
    <property type="term" value="P:DNA replication"/>
    <property type="evidence" value="ECO:0000318"/>
    <property type="project" value="GO_Central"/>
</dbReference>
<keyword evidence="5" id="KW-0227">DNA damage</keyword>
<dbReference type="Reactome" id="R-CFA-6783310">
    <property type="pathway name" value="Fanconi Anemia Pathway"/>
</dbReference>
<dbReference type="Proteomes" id="UP000805418">
    <property type="component" value="Chromosome 14"/>
</dbReference>
<dbReference type="GO" id="GO:0006298">
    <property type="term" value="P:mismatch repair"/>
    <property type="evidence" value="ECO:0000318"/>
    <property type="project" value="GO_Central"/>
</dbReference>
<dbReference type="AlphaFoldDB" id="A0A8I3PQZ7"/>
<dbReference type="Reactome" id="R-CFA-6782135">
    <property type="pathway name" value="Dual incision in TC-NER"/>
</dbReference>
<dbReference type="Ensembl" id="ENSCAFT00845040634.1">
    <property type="protein sequence ID" value="ENSCAFP00845031807.1"/>
    <property type="gene ID" value="ENSCAFG00845023019.1"/>
</dbReference>
<evidence type="ECO:0000256" key="12">
    <source>
        <dbReference type="SAM" id="MobiDB-lite"/>
    </source>
</evidence>
<dbReference type="Reactome" id="R-CFA-69166">
    <property type="pathway name" value="Removal of the Flap Intermediate"/>
</dbReference>
<dbReference type="FunCoup" id="A0A8I3PQZ7">
    <property type="interactions" value="420"/>
</dbReference>
<dbReference type="GO" id="GO:0035861">
    <property type="term" value="C:site of double-strand break"/>
    <property type="evidence" value="ECO:0000318"/>
    <property type="project" value="GO_Central"/>
</dbReference>
<dbReference type="Reactome" id="R-CFA-110320">
    <property type="pathway name" value="Translesion Synthesis by POLH"/>
</dbReference>